<dbReference type="Pfam" id="PF01055">
    <property type="entry name" value="Glyco_hydro_31_2nd"/>
    <property type="match status" value="1"/>
</dbReference>
<sequence>NHNGNGYRDQDPAAFGPAVIESTKNALEIRYTYLPYLYTLFFYHYTQGSTVFRALWHEFPTDVTASGVDSQFLLGPGFLVSPALEQGQRSVDAYFPNARWFNLREGTEVNARGTTLNLATPLDTIHLHLRGGVIYPTQEPALNTELARRNDIGITIALDDNNSADGRMYNDDGDSLDPIESGKYYLVHHTYANGELISIVENNGYPRMAELKLDSIRLLGAPKNLTSAIVNGRQLKLTQTATGEIQLKGLQLNPTENLRIKFN</sequence>
<feature type="non-terminal residue" evidence="8">
    <location>
        <position position="1"/>
    </location>
</feature>
<evidence type="ECO:0000259" key="6">
    <source>
        <dbReference type="Pfam" id="PF01055"/>
    </source>
</evidence>
<dbReference type="GO" id="GO:0005975">
    <property type="term" value="P:carbohydrate metabolic process"/>
    <property type="evidence" value="ECO:0007669"/>
    <property type="project" value="InterPro"/>
</dbReference>
<dbReference type="InterPro" id="IPR000322">
    <property type="entry name" value="Glyco_hydro_31_TIM"/>
</dbReference>
<dbReference type="FunFam" id="2.60.40.1180:FF:000001">
    <property type="entry name" value="Maltase-glucoamylase, intestinal"/>
    <property type="match status" value="1"/>
</dbReference>
<comment type="caution">
    <text evidence="8">The sequence shown here is derived from an EMBL/GenBank/DDBJ whole genome shotgun (WGS) entry which is preliminary data.</text>
</comment>
<keyword evidence="3" id="KW-0325">Glycoprotein</keyword>
<evidence type="ECO:0000259" key="7">
    <source>
        <dbReference type="Pfam" id="PF21365"/>
    </source>
</evidence>
<protein>
    <submittedName>
        <fullName evidence="8">Uncharacterized protein</fullName>
    </submittedName>
</protein>
<evidence type="ECO:0000313" key="9">
    <source>
        <dbReference type="Proteomes" id="UP000708208"/>
    </source>
</evidence>
<organism evidence="8 9">
    <name type="scientific">Allacma fusca</name>
    <dbReference type="NCBI Taxonomy" id="39272"/>
    <lineage>
        <taxon>Eukaryota</taxon>
        <taxon>Metazoa</taxon>
        <taxon>Ecdysozoa</taxon>
        <taxon>Arthropoda</taxon>
        <taxon>Hexapoda</taxon>
        <taxon>Collembola</taxon>
        <taxon>Symphypleona</taxon>
        <taxon>Sminthuridae</taxon>
        <taxon>Allacma</taxon>
    </lineage>
</organism>
<evidence type="ECO:0000256" key="4">
    <source>
        <dbReference type="ARBA" id="ARBA00023295"/>
    </source>
</evidence>
<feature type="domain" description="Glycosyl hydrolase family 31 C-terminal" evidence="7">
    <location>
        <begin position="48"/>
        <end position="134"/>
    </location>
</feature>
<evidence type="ECO:0000256" key="2">
    <source>
        <dbReference type="ARBA" id="ARBA00022801"/>
    </source>
</evidence>
<dbReference type="OrthoDB" id="1334205at2759"/>
<keyword evidence="9" id="KW-1185">Reference proteome</keyword>
<comment type="similarity">
    <text evidence="1 5">Belongs to the glycosyl hydrolase 31 family.</text>
</comment>
<evidence type="ECO:0000256" key="5">
    <source>
        <dbReference type="RuleBase" id="RU361185"/>
    </source>
</evidence>
<gene>
    <name evidence="8" type="ORF">AFUS01_LOCUS24806</name>
</gene>
<dbReference type="EMBL" id="CAJVCH010313101">
    <property type="protein sequence ID" value="CAG7786231.1"/>
    <property type="molecule type" value="Genomic_DNA"/>
</dbReference>
<evidence type="ECO:0000256" key="1">
    <source>
        <dbReference type="ARBA" id="ARBA00007806"/>
    </source>
</evidence>
<dbReference type="AlphaFoldDB" id="A0A8J2KHJ7"/>
<reference evidence="8" key="1">
    <citation type="submission" date="2021-06" db="EMBL/GenBank/DDBJ databases">
        <authorList>
            <person name="Hodson N. C."/>
            <person name="Mongue J. A."/>
            <person name="Jaron S. K."/>
        </authorList>
    </citation>
    <scope>NUCLEOTIDE SEQUENCE</scope>
</reference>
<keyword evidence="4 5" id="KW-0326">Glycosidase</keyword>
<dbReference type="GO" id="GO:0004558">
    <property type="term" value="F:alpha-1,4-glucosidase activity"/>
    <property type="evidence" value="ECO:0007669"/>
    <property type="project" value="TreeGrafter"/>
</dbReference>
<name>A0A8J2KHJ7_9HEXA</name>
<feature type="domain" description="Glycoside hydrolase family 31 TIM barrel" evidence="6">
    <location>
        <begin position="1"/>
        <end position="40"/>
    </location>
</feature>
<dbReference type="Pfam" id="PF21365">
    <property type="entry name" value="Glyco_hydro_31_3rd"/>
    <property type="match status" value="1"/>
</dbReference>
<dbReference type="Proteomes" id="UP000708208">
    <property type="component" value="Unassembled WGS sequence"/>
</dbReference>
<evidence type="ECO:0000256" key="3">
    <source>
        <dbReference type="ARBA" id="ARBA00023180"/>
    </source>
</evidence>
<dbReference type="PANTHER" id="PTHR22762:SF133">
    <property type="entry name" value="P-TYPE DOMAIN-CONTAINING PROTEIN"/>
    <property type="match status" value="1"/>
</dbReference>
<proteinExistence type="inferred from homology"/>
<accession>A0A8J2KHJ7</accession>
<dbReference type="InterPro" id="IPR048395">
    <property type="entry name" value="Glyco_hydro_31_C"/>
</dbReference>
<keyword evidence="2 5" id="KW-0378">Hydrolase</keyword>
<dbReference type="PANTHER" id="PTHR22762">
    <property type="entry name" value="ALPHA-GLUCOSIDASE"/>
    <property type="match status" value="1"/>
</dbReference>
<evidence type="ECO:0000313" key="8">
    <source>
        <dbReference type="EMBL" id="CAG7786231.1"/>
    </source>
</evidence>